<evidence type="ECO:0000313" key="4">
    <source>
        <dbReference type="EMBL" id="TQV67254.1"/>
    </source>
</evidence>
<feature type="domain" description="Hydantoinase/oxoprolinase N-terminal" evidence="2">
    <location>
        <begin position="5"/>
        <end position="177"/>
    </location>
</feature>
<dbReference type="InterPro" id="IPR045079">
    <property type="entry name" value="Oxoprolinase-like"/>
</dbReference>
<feature type="domain" description="Hydantoinase A/oxoprolinase" evidence="1">
    <location>
        <begin position="199"/>
        <end position="484"/>
    </location>
</feature>
<organism evidence="4 5">
    <name type="scientific">Exilibacterium tricleocarpae</name>
    <dbReference type="NCBI Taxonomy" id="2591008"/>
    <lineage>
        <taxon>Bacteria</taxon>
        <taxon>Pseudomonadati</taxon>
        <taxon>Pseudomonadota</taxon>
        <taxon>Gammaproteobacteria</taxon>
        <taxon>Cellvibrionales</taxon>
        <taxon>Cellvibrionaceae</taxon>
        <taxon>Exilibacterium</taxon>
    </lineage>
</organism>
<dbReference type="OrthoDB" id="9768323at2"/>
<evidence type="ECO:0000259" key="3">
    <source>
        <dbReference type="Pfam" id="PF19278"/>
    </source>
</evidence>
<feature type="domain" description="Acetophenone carboxylase-like C-terminal" evidence="3">
    <location>
        <begin position="497"/>
        <end position="662"/>
    </location>
</feature>
<comment type="caution">
    <text evidence="4">The sequence shown here is derived from an EMBL/GenBank/DDBJ whole genome shotgun (WGS) entry which is preliminary data.</text>
</comment>
<dbReference type="PANTHER" id="PTHR11365">
    <property type="entry name" value="5-OXOPROLINASE RELATED"/>
    <property type="match status" value="1"/>
</dbReference>
<dbReference type="EMBL" id="VHSG01000036">
    <property type="protein sequence ID" value="TQV67254.1"/>
    <property type="molecule type" value="Genomic_DNA"/>
</dbReference>
<dbReference type="Pfam" id="PF05378">
    <property type="entry name" value="Hydant_A_N"/>
    <property type="match status" value="1"/>
</dbReference>
<dbReference type="GO" id="GO:0005829">
    <property type="term" value="C:cytosol"/>
    <property type="evidence" value="ECO:0007669"/>
    <property type="project" value="TreeGrafter"/>
</dbReference>
<reference evidence="4 5" key="1">
    <citation type="submission" date="2019-06" db="EMBL/GenBank/DDBJ databases">
        <title>Whole genome sequence for Cellvibrionaceae sp. R142.</title>
        <authorList>
            <person name="Wang G."/>
        </authorList>
    </citation>
    <scope>NUCLEOTIDE SEQUENCE [LARGE SCALE GENOMIC DNA]</scope>
    <source>
        <strain evidence="4 5">R142</strain>
    </source>
</reference>
<dbReference type="InterPro" id="IPR049517">
    <property type="entry name" value="ACX-like_C"/>
</dbReference>
<evidence type="ECO:0000259" key="1">
    <source>
        <dbReference type="Pfam" id="PF01968"/>
    </source>
</evidence>
<proteinExistence type="predicted"/>
<dbReference type="Pfam" id="PF01968">
    <property type="entry name" value="Hydantoinase_A"/>
    <property type="match status" value="1"/>
</dbReference>
<dbReference type="GO" id="GO:0006749">
    <property type="term" value="P:glutathione metabolic process"/>
    <property type="evidence" value="ECO:0007669"/>
    <property type="project" value="TreeGrafter"/>
</dbReference>
<dbReference type="Pfam" id="PF19278">
    <property type="entry name" value="Hydant_A_C"/>
    <property type="match status" value="1"/>
</dbReference>
<keyword evidence="5" id="KW-1185">Reference proteome</keyword>
<dbReference type="RefSeq" id="WP_142929879.1">
    <property type="nucleotide sequence ID" value="NZ_ML660112.1"/>
</dbReference>
<evidence type="ECO:0000313" key="5">
    <source>
        <dbReference type="Proteomes" id="UP000319732"/>
    </source>
</evidence>
<protein>
    <submittedName>
        <fullName evidence="4">Hydantoinase/oxoprolinase family protein</fullName>
    </submittedName>
</protein>
<dbReference type="AlphaFoldDB" id="A0A545SQK6"/>
<name>A0A545SQK6_9GAMM</name>
<accession>A0A545SQK6</accession>
<dbReference type="Proteomes" id="UP000319732">
    <property type="component" value="Unassembled WGS sequence"/>
</dbReference>
<dbReference type="InterPro" id="IPR002821">
    <property type="entry name" value="Hydantoinase_A"/>
</dbReference>
<dbReference type="GO" id="GO:0017168">
    <property type="term" value="F:5-oxoprolinase (ATP-hydrolyzing) activity"/>
    <property type="evidence" value="ECO:0007669"/>
    <property type="project" value="TreeGrafter"/>
</dbReference>
<dbReference type="PANTHER" id="PTHR11365:SF23">
    <property type="entry name" value="HYPOTHETICAL 5-OXOPROLINASE (EUROFUNG)-RELATED"/>
    <property type="match status" value="1"/>
</dbReference>
<dbReference type="InterPro" id="IPR008040">
    <property type="entry name" value="Hydant_A_N"/>
</dbReference>
<sequence length="678" mass="71733">MTTYRVSADIGGTFTDIVIEPSDGPVYIGKVATTPDNPARGVIDGIRASVPDLSAVEFFVHGTTVGLNAFLERKGERVMLICSAGARDSYTIARGNRQTLYEIGYQKPEQLVPRRDVHEVRGRIAWDGRELEALCAADFEPIIDKARAEGINAIAVCFLHAYAYPEHELQAAEILRAALPEVSVSLSHTVAREWREYERASSTVMNAYVAPVMQRYLHSLQTELAAEQVGATVHIMQSSGGVTTAASASRHPVFTLLSGPVGGTIAGTALAAASGRGNLLCVDMGGTSFDLSLVIDGKANTTLETELEGLPLLMSVVDIQTIGTGGGSIAWLDGDAVRVGPHSAGSQPGPACYGRGGRQPTVTDANLFLGRLGTASLLGGEMKMDLEACQRAVQDLAAAAGIEATAFAEGILAISNAAMADAMRTITVSQGVDPREFTLVAFGGAGPMAAVFLAEELDIDAVMIPRFPGTFSAWGMLKTDLRQDFTQNFYQPAENVEGAEIEAIFARLAGEGSASLAEEGVAAGDISHQRSADMRYKGQEYTINVAIAPGADIAAISADFHRAHERRYGHCNDAAPVEFVNLRLASFGALKKYRDSAAPAPTEAEPALIAQRPAVFAGRRYETPVYARARLAADSCYPGPAIVEEQSATTVVPPGWQLALDAGGNLLLSRHHAEGESS</sequence>
<gene>
    <name evidence="4" type="ORF">FKG94_26025</name>
</gene>
<evidence type="ECO:0000259" key="2">
    <source>
        <dbReference type="Pfam" id="PF05378"/>
    </source>
</evidence>